<dbReference type="InterPro" id="IPR036814">
    <property type="entry name" value="YqcC-like_sf"/>
</dbReference>
<keyword evidence="3" id="KW-1185">Reference proteome</keyword>
<gene>
    <name evidence="2" type="ORF">ICJ55_08800</name>
</gene>
<evidence type="ECO:0000313" key="3">
    <source>
        <dbReference type="Proteomes" id="UP000576260"/>
    </source>
</evidence>
<dbReference type="PIRSF" id="PIRSF006257">
    <property type="entry name" value="UCP006257"/>
    <property type="match status" value="1"/>
</dbReference>
<dbReference type="RefSeq" id="WP_188156462.1">
    <property type="nucleotide sequence ID" value="NZ_CP061280.1"/>
</dbReference>
<dbReference type="AlphaFoldDB" id="A0A7H1C1H7"/>
<sequence>MKAKVKQHLSDLQIAMRLHNLWEATPPSLEAMANPQPFCVETLTPTQWLQWIFIPRMQAILDAGADLPRNFAITPYLDEALKTEDYLKAICEPLLKLENLLKD</sequence>
<dbReference type="GO" id="GO:0044010">
    <property type="term" value="P:single-species biofilm formation"/>
    <property type="evidence" value="ECO:0007669"/>
    <property type="project" value="TreeGrafter"/>
</dbReference>
<protein>
    <submittedName>
        <fullName evidence="2">YqcC family protein</fullName>
    </submittedName>
</protein>
<evidence type="ECO:0000259" key="1">
    <source>
        <dbReference type="Pfam" id="PF04287"/>
    </source>
</evidence>
<dbReference type="Pfam" id="PF04287">
    <property type="entry name" value="DUF446"/>
    <property type="match status" value="1"/>
</dbReference>
<name>A0A7H1C1H7_9PAST</name>
<dbReference type="KEGG" id="mbos:ICJ55_08800"/>
<organism evidence="2 3">
    <name type="scientific">Mannheimia bovis</name>
    <dbReference type="NCBI Taxonomy" id="2770636"/>
    <lineage>
        <taxon>Bacteria</taxon>
        <taxon>Pseudomonadati</taxon>
        <taxon>Pseudomonadota</taxon>
        <taxon>Gammaproteobacteria</taxon>
        <taxon>Pasteurellales</taxon>
        <taxon>Pasteurellaceae</taxon>
        <taxon>Mannheimia</taxon>
    </lineage>
</organism>
<dbReference type="PANTHER" id="PTHR39586:SF1">
    <property type="entry name" value="CYTOPLASMIC PROTEIN"/>
    <property type="match status" value="1"/>
</dbReference>
<dbReference type="Gene3D" id="1.20.1440.40">
    <property type="entry name" value="YqcC-like"/>
    <property type="match status" value="1"/>
</dbReference>
<dbReference type="EMBL" id="CP061280">
    <property type="protein sequence ID" value="QNS14832.1"/>
    <property type="molecule type" value="Genomic_DNA"/>
</dbReference>
<dbReference type="SUPFAM" id="SSF158452">
    <property type="entry name" value="YqcC-like"/>
    <property type="match status" value="1"/>
</dbReference>
<dbReference type="InterPro" id="IPR007384">
    <property type="entry name" value="UCP006257"/>
</dbReference>
<proteinExistence type="predicted"/>
<dbReference type="PANTHER" id="PTHR39586">
    <property type="entry name" value="CYTOPLASMIC PROTEIN-RELATED"/>
    <property type="match status" value="1"/>
</dbReference>
<evidence type="ECO:0000313" key="2">
    <source>
        <dbReference type="EMBL" id="QNS14832.1"/>
    </source>
</evidence>
<dbReference type="InterPro" id="IPR023376">
    <property type="entry name" value="YqcC-like_dom"/>
</dbReference>
<feature type="domain" description="YqcC-like" evidence="1">
    <location>
        <begin position="4"/>
        <end position="100"/>
    </location>
</feature>
<dbReference type="Proteomes" id="UP000576260">
    <property type="component" value="Chromosome"/>
</dbReference>
<reference evidence="2 3" key="1">
    <citation type="submission" date="2020-09" db="EMBL/GenBank/DDBJ databases">
        <title>Mannheimia bovis sp.nov., isolated from a cow.</title>
        <authorList>
            <person name="Li F."/>
        </authorList>
    </citation>
    <scope>NUCLEOTIDE SEQUENCE [LARGE SCALE GENOMIC DNA]</scope>
    <source>
        <strain evidence="2 3">ZY190616</strain>
    </source>
</reference>
<accession>A0A7H1C1H7</accession>